<name>A0AAV2F783_9ROSI</name>
<protein>
    <submittedName>
        <fullName evidence="2">Uncharacterized protein</fullName>
    </submittedName>
</protein>
<keyword evidence="3" id="KW-1185">Reference proteome</keyword>
<evidence type="ECO:0000313" key="3">
    <source>
        <dbReference type="Proteomes" id="UP001497516"/>
    </source>
</evidence>
<organism evidence="2 3">
    <name type="scientific">Linum trigynum</name>
    <dbReference type="NCBI Taxonomy" id="586398"/>
    <lineage>
        <taxon>Eukaryota</taxon>
        <taxon>Viridiplantae</taxon>
        <taxon>Streptophyta</taxon>
        <taxon>Embryophyta</taxon>
        <taxon>Tracheophyta</taxon>
        <taxon>Spermatophyta</taxon>
        <taxon>Magnoliopsida</taxon>
        <taxon>eudicotyledons</taxon>
        <taxon>Gunneridae</taxon>
        <taxon>Pentapetalae</taxon>
        <taxon>rosids</taxon>
        <taxon>fabids</taxon>
        <taxon>Malpighiales</taxon>
        <taxon>Linaceae</taxon>
        <taxon>Linum</taxon>
    </lineage>
</organism>
<reference evidence="2 3" key="1">
    <citation type="submission" date="2024-04" db="EMBL/GenBank/DDBJ databases">
        <authorList>
            <person name="Fracassetti M."/>
        </authorList>
    </citation>
    <scope>NUCLEOTIDE SEQUENCE [LARGE SCALE GENOMIC DNA]</scope>
</reference>
<feature type="compositionally biased region" description="Basic and acidic residues" evidence="1">
    <location>
        <begin position="1"/>
        <end position="13"/>
    </location>
</feature>
<proteinExistence type="predicted"/>
<evidence type="ECO:0000256" key="1">
    <source>
        <dbReference type="SAM" id="MobiDB-lite"/>
    </source>
</evidence>
<feature type="region of interest" description="Disordered" evidence="1">
    <location>
        <begin position="1"/>
        <end position="79"/>
    </location>
</feature>
<evidence type="ECO:0000313" key="2">
    <source>
        <dbReference type="EMBL" id="CAL1393877.1"/>
    </source>
</evidence>
<dbReference type="EMBL" id="OZ034819">
    <property type="protein sequence ID" value="CAL1393877.1"/>
    <property type="molecule type" value="Genomic_DNA"/>
</dbReference>
<sequence>MPPHELSTDDPHHRCPSQAPPIAGRRRVLPQTQTPRTQRSDADSQGGAALATHKLGVIEKGREPADPVEGRHHQEHNHHVSLRFDSVSLYIRC</sequence>
<feature type="compositionally biased region" description="Basic and acidic residues" evidence="1">
    <location>
        <begin position="56"/>
        <end position="72"/>
    </location>
</feature>
<dbReference type="Proteomes" id="UP001497516">
    <property type="component" value="Chromosome 6"/>
</dbReference>
<dbReference type="AlphaFoldDB" id="A0AAV2F783"/>
<accession>A0AAV2F783</accession>
<gene>
    <name evidence="2" type="ORF">LTRI10_LOCUS34417</name>
</gene>